<proteinExistence type="inferred from homology"/>
<evidence type="ECO:0000256" key="3">
    <source>
        <dbReference type="SAM" id="Phobius"/>
    </source>
</evidence>
<keyword evidence="6" id="KW-1185">Reference proteome</keyword>
<dbReference type="PANTHER" id="PTHR33392">
    <property type="entry name" value="POLYISOPRENYL-TEICHOIC ACID--PEPTIDOGLYCAN TEICHOIC ACID TRANSFERASE TAGU"/>
    <property type="match status" value="1"/>
</dbReference>
<name>A0ABS4IUV1_9BACL</name>
<comment type="caution">
    <text evidence="5">The sequence shown here is derived from an EMBL/GenBank/DDBJ whole genome shotgun (WGS) entry which is preliminary data.</text>
</comment>
<sequence>MRKKIKWILLSLMVPIVIIFGYYGYSIIQFGINIQKKSPQTAAPPNENVNAGPGATPVEYKPPVYEAPEWEGKERVNILLLGGDGRDADDSGRSDTTLVVSIDPVSKQSHIFSILRDTYTDIPDHGKNKINAALAFGGPELAMKAVGNFMGLPIHYYFYLDLESFIKLVDVVGGVDLEVEKDMKYTDTQDKEEFQIDLKKGMQHLDGNKALQYVRFRHDALSDFTRTERQRKFLKALAEKMQTTSSLIHLPGILKEMEPYMDTNMDLGDMVKLATLGYKIRAQTVETVQLPPMELVREEMINGSSVLTVNKNKLLKYVENQLSPDDENDVNSDRTNSIDNSTDSNNSNNSNSNSNNSNNGYNSYNSNNSNMSGNTYYRGNSSSSNISESSNSSNSDIKNNSSSSIRQKE</sequence>
<gene>
    <name evidence="5" type="ORF">J2Z66_002471</name>
</gene>
<evidence type="ECO:0000313" key="5">
    <source>
        <dbReference type="EMBL" id="MBP1990865.1"/>
    </source>
</evidence>
<keyword evidence="3" id="KW-1133">Transmembrane helix</keyword>
<organism evidence="5 6">
    <name type="scientific">Paenibacillus eucommiae</name>
    <dbReference type="NCBI Taxonomy" id="1355755"/>
    <lineage>
        <taxon>Bacteria</taxon>
        <taxon>Bacillati</taxon>
        <taxon>Bacillota</taxon>
        <taxon>Bacilli</taxon>
        <taxon>Bacillales</taxon>
        <taxon>Paenibacillaceae</taxon>
        <taxon>Paenibacillus</taxon>
    </lineage>
</organism>
<dbReference type="InterPro" id="IPR050922">
    <property type="entry name" value="LytR/CpsA/Psr_CW_biosynth"/>
</dbReference>
<evidence type="ECO:0000259" key="4">
    <source>
        <dbReference type="Pfam" id="PF03816"/>
    </source>
</evidence>
<evidence type="ECO:0000256" key="1">
    <source>
        <dbReference type="ARBA" id="ARBA00006068"/>
    </source>
</evidence>
<feature type="domain" description="Cell envelope-related transcriptional attenuator" evidence="4">
    <location>
        <begin position="93"/>
        <end position="242"/>
    </location>
</feature>
<reference evidence="5 6" key="1">
    <citation type="submission" date="2021-03" db="EMBL/GenBank/DDBJ databases">
        <title>Genomic Encyclopedia of Type Strains, Phase IV (KMG-IV): sequencing the most valuable type-strain genomes for metagenomic binning, comparative biology and taxonomic classification.</title>
        <authorList>
            <person name="Goeker M."/>
        </authorList>
    </citation>
    <scope>NUCLEOTIDE SEQUENCE [LARGE SCALE GENOMIC DNA]</scope>
    <source>
        <strain evidence="5 6">DSM 26048</strain>
    </source>
</reference>
<feature type="region of interest" description="Disordered" evidence="2">
    <location>
        <begin position="321"/>
        <end position="409"/>
    </location>
</feature>
<keyword evidence="3" id="KW-0812">Transmembrane</keyword>
<accession>A0ABS4IUV1</accession>
<dbReference type="InterPro" id="IPR004474">
    <property type="entry name" value="LytR_CpsA_psr"/>
</dbReference>
<protein>
    <submittedName>
        <fullName evidence="5">LCP family protein required for cell wall assembly</fullName>
    </submittedName>
</protein>
<dbReference type="Pfam" id="PF03816">
    <property type="entry name" value="LytR_cpsA_psr"/>
    <property type="match status" value="1"/>
</dbReference>
<dbReference type="EMBL" id="JAGGLB010000006">
    <property type="protein sequence ID" value="MBP1990865.1"/>
    <property type="molecule type" value="Genomic_DNA"/>
</dbReference>
<keyword evidence="3" id="KW-0472">Membrane</keyword>
<feature type="transmembrane region" description="Helical" evidence="3">
    <location>
        <begin position="7"/>
        <end position="25"/>
    </location>
</feature>
<dbReference type="Gene3D" id="3.40.630.190">
    <property type="entry name" value="LCP protein"/>
    <property type="match status" value="1"/>
</dbReference>
<evidence type="ECO:0000313" key="6">
    <source>
        <dbReference type="Proteomes" id="UP001519287"/>
    </source>
</evidence>
<dbReference type="Proteomes" id="UP001519287">
    <property type="component" value="Unassembled WGS sequence"/>
</dbReference>
<dbReference type="PANTHER" id="PTHR33392:SF6">
    <property type="entry name" value="POLYISOPRENYL-TEICHOIC ACID--PEPTIDOGLYCAN TEICHOIC ACID TRANSFERASE TAGU"/>
    <property type="match status" value="1"/>
</dbReference>
<dbReference type="NCBIfam" id="TIGR00350">
    <property type="entry name" value="lytR_cpsA_psr"/>
    <property type="match status" value="1"/>
</dbReference>
<evidence type="ECO:0000256" key="2">
    <source>
        <dbReference type="SAM" id="MobiDB-lite"/>
    </source>
</evidence>
<dbReference type="RefSeq" id="WP_312894509.1">
    <property type="nucleotide sequence ID" value="NZ_JAGGLB010000006.1"/>
</dbReference>
<comment type="similarity">
    <text evidence="1">Belongs to the LytR/CpsA/Psr (LCP) family.</text>
</comment>
<feature type="compositionally biased region" description="Low complexity" evidence="2">
    <location>
        <begin position="333"/>
        <end position="409"/>
    </location>
</feature>